<sequence>MHISRRTLLVGAVTTALLLPLTACGGNSNAADSGTAKYKDLVNPGVITASTVSEQPPFAVTDESGKPSGFAIDLMNEAAKRLGVKVQYKATSLQGALTGLTANQYDIGVGGFIAAPERRKQVDFTTPYYWGFTKILTRKGDKQTKLSDFDGKRVGVVSGSVQEDYMDKRMPDVRKVKFKDHTALVTQLLSKSIDAAILGGGVADTYAAKSPVRIAVTREAPQGTAFPMRKDGDPKLLKDIDTQINAMIDDGTYIKLYKKYFQDPVSADLIKERPKLAKQVENTSLAPSEK</sequence>
<accession>A0A505D4L8</accession>
<evidence type="ECO:0000256" key="1">
    <source>
        <dbReference type="ARBA" id="ARBA00022729"/>
    </source>
</evidence>
<dbReference type="CDD" id="cd13530">
    <property type="entry name" value="PBP2_peptides_like"/>
    <property type="match status" value="1"/>
</dbReference>
<protein>
    <submittedName>
        <fullName evidence="4">Amino acid ABC transporter substrate-binding protein</fullName>
    </submittedName>
</protein>
<evidence type="ECO:0000313" key="4">
    <source>
        <dbReference type="EMBL" id="TPQ17550.1"/>
    </source>
</evidence>
<dbReference type="InterPro" id="IPR006311">
    <property type="entry name" value="TAT_signal"/>
</dbReference>
<feature type="domain" description="Solute-binding protein family 3/N-terminal" evidence="3">
    <location>
        <begin position="46"/>
        <end position="264"/>
    </location>
</feature>
<dbReference type="PANTHER" id="PTHR35936:SF19">
    <property type="entry name" value="AMINO-ACID-BINDING PROTEIN YXEM-RELATED"/>
    <property type="match status" value="1"/>
</dbReference>
<dbReference type="RefSeq" id="WP_119104713.1">
    <property type="nucleotide sequence ID" value="NZ_QXMJ01000270.1"/>
</dbReference>
<gene>
    <name evidence="4" type="ORF">FGD71_035775</name>
</gene>
<evidence type="ECO:0000313" key="5">
    <source>
        <dbReference type="Proteomes" id="UP000317378"/>
    </source>
</evidence>
<dbReference type="PANTHER" id="PTHR35936">
    <property type="entry name" value="MEMBRANE-BOUND LYTIC MUREIN TRANSGLYCOSYLASE F"/>
    <property type="match status" value="1"/>
</dbReference>
<feature type="chain" id="PRO_5021457353" evidence="2">
    <location>
        <begin position="31"/>
        <end position="290"/>
    </location>
</feature>
<organism evidence="4 5">
    <name type="scientific">Streptomyces sporangiiformans</name>
    <dbReference type="NCBI Taxonomy" id="2315329"/>
    <lineage>
        <taxon>Bacteria</taxon>
        <taxon>Bacillati</taxon>
        <taxon>Actinomycetota</taxon>
        <taxon>Actinomycetes</taxon>
        <taxon>Kitasatosporales</taxon>
        <taxon>Streptomycetaceae</taxon>
        <taxon>Streptomyces</taxon>
    </lineage>
</organism>
<dbReference type="AlphaFoldDB" id="A0A505D4L8"/>
<dbReference type="PROSITE" id="PS51318">
    <property type="entry name" value="TAT"/>
    <property type="match status" value="1"/>
</dbReference>
<dbReference type="Proteomes" id="UP000317378">
    <property type="component" value="Unassembled WGS sequence"/>
</dbReference>
<evidence type="ECO:0000256" key="2">
    <source>
        <dbReference type="SAM" id="SignalP"/>
    </source>
</evidence>
<feature type="signal peptide" evidence="2">
    <location>
        <begin position="1"/>
        <end position="30"/>
    </location>
</feature>
<dbReference type="InterPro" id="IPR001638">
    <property type="entry name" value="Solute-binding_3/MltF_N"/>
</dbReference>
<dbReference type="SMART" id="SM00062">
    <property type="entry name" value="PBPb"/>
    <property type="match status" value="1"/>
</dbReference>
<dbReference type="Gene3D" id="3.40.190.10">
    <property type="entry name" value="Periplasmic binding protein-like II"/>
    <property type="match status" value="2"/>
</dbReference>
<dbReference type="SUPFAM" id="SSF53850">
    <property type="entry name" value="Periplasmic binding protein-like II"/>
    <property type="match status" value="1"/>
</dbReference>
<keyword evidence="5" id="KW-1185">Reference proteome</keyword>
<dbReference type="Pfam" id="PF00497">
    <property type="entry name" value="SBP_bac_3"/>
    <property type="match status" value="1"/>
</dbReference>
<comment type="caution">
    <text evidence="4">The sequence shown here is derived from an EMBL/GenBank/DDBJ whole genome shotgun (WGS) entry which is preliminary data.</text>
</comment>
<dbReference type="EMBL" id="VCHX02000270">
    <property type="protein sequence ID" value="TPQ17550.1"/>
    <property type="molecule type" value="Genomic_DNA"/>
</dbReference>
<keyword evidence="1 2" id="KW-0732">Signal</keyword>
<reference evidence="4 5" key="1">
    <citation type="submission" date="2019-06" db="EMBL/GenBank/DDBJ databases">
        <title>Streptomyces sporangiiformans sp. nov., a novel actinomycete isolated from soil in Mount Song.</title>
        <authorList>
            <person name="Han L."/>
        </authorList>
    </citation>
    <scope>NUCLEOTIDE SEQUENCE [LARGE SCALE GENOMIC DNA]</scope>
    <source>
        <strain evidence="4 5">NEAU-SSA 1</strain>
    </source>
</reference>
<dbReference type="OrthoDB" id="8454826at2"/>
<proteinExistence type="predicted"/>
<evidence type="ECO:0000259" key="3">
    <source>
        <dbReference type="SMART" id="SM00062"/>
    </source>
</evidence>
<name>A0A505D4L8_9ACTN</name>